<dbReference type="InterPro" id="IPR049243">
    <property type="entry name" value="DUF6878"/>
</dbReference>
<keyword evidence="3" id="KW-1185">Reference proteome</keyword>
<sequence length="142" mass="15417">MSNTQADPVLSHNRAVLLDALRTAGATSAVISYSGYGDSGNANEIQILDAEGQEVNGDHAVSIMREDRHYADGQWQSTYAMVEMSLHDALDGFADRAVGRYHPGYWNGEGGEGDITFDCASDAVRVAHRDFYTEQVATDTDL</sequence>
<proteinExistence type="predicted"/>
<comment type="caution">
    <text evidence="2">The sequence shown here is derived from an EMBL/GenBank/DDBJ whole genome shotgun (WGS) entry which is preliminary data.</text>
</comment>
<evidence type="ECO:0000313" key="3">
    <source>
        <dbReference type="Proteomes" id="UP001162811"/>
    </source>
</evidence>
<dbReference type="Pfam" id="PF21798">
    <property type="entry name" value="DUF6878"/>
    <property type="match status" value="1"/>
</dbReference>
<organism evidence="2 3">
    <name type="scientific">Ralstonia soli</name>
    <dbReference type="NCBI Taxonomy" id="2953896"/>
    <lineage>
        <taxon>Bacteria</taxon>
        <taxon>Pseudomonadati</taxon>
        <taxon>Pseudomonadota</taxon>
        <taxon>Betaproteobacteria</taxon>
        <taxon>Burkholderiales</taxon>
        <taxon>Burkholderiaceae</taxon>
        <taxon>Ralstonia</taxon>
    </lineage>
</organism>
<reference evidence="2" key="2">
    <citation type="journal article" date="2023" name="Front. Microbiol.">
        <title>Ralstonia chuxiongensis sp. nov., Ralstonia mojiangensis sp. nov., and Ralstonia soli sp. nov., isolated from tobacco fields, are three novel species in the family Burkholderiaceae.</title>
        <authorList>
            <person name="Lu C.H."/>
            <person name="Zhang Y.Y."/>
            <person name="Jiang N."/>
            <person name="Chen W."/>
            <person name="Shao X."/>
            <person name="Zhao Z.M."/>
            <person name="Lu W.L."/>
            <person name="Hu X."/>
            <person name="Xi Y.X."/>
            <person name="Zou S.Y."/>
            <person name="Wei Q.J."/>
            <person name="Lin Z.L."/>
            <person name="Gong L."/>
            <person name="Gai X.T."/>
            <person name="Zhang L.Q."/>
            <person name="Li J.Y."/>
            <person name="Jin Y."/>
            <person name="Xia Z.Y."/>
        </authorList>
    </citation>
    <scope>NUCLEOTIDE SEQUENCE</scope>
    <source>
        <strain evidence="2">21MJYT02-11</strain>
    </source>
</reference>
<dbReference type="EMBL" id="JAMXHT010000006">
    <property type="protein sequence ID" value="MCO5399744.1"/>
    <property type="molecule type" value="Genomic_DNA"/>
</dbReference>
<evidence type="ECO:0000259" key="1">
    <source>
        <dbReference type="Pfam" id="PF21798"/>
    </source>
</evidence>
<reference evidence="2" key="1">
    <citation type="submission" date="2022-06" db="EMBL/GenBank/DDBJ databases">
        <authorList>
            <person name="Lu C.-H."/>
        </authorList>
    </citation>
    <scope>NUCLEOTIDE SEQUENCE</scope>
    <source>
        <strain evidence="2">21MJYT02-11</strain>
    </source>
</reference>
<evidence type="ECO:0000313" key="2">
    <source>
        <dbReference type="EMBL" id="MCO5399744.1"/>
    </source>
</evidence>
<dbReference type="RefSeq" id="WP_252682320.1">
    <property type="nucleotide sequence ID" value="NZ_JAMXHT010000006.1"/>
</dbReference>
<gene>
    <name evidence="2" type="ORF">NG900_16215</name>
</gene>
<protein>
    <recommendedName>
        <fullName evidence="1">DUF6878 domain-containing protein</fullName>
    </recommendedName>
</protein>
<dbReference type="Proteomes" id="UP001162811">
    <property type="component" value="Unassembled WGS sequence"/>
</dbReference>
<accession>A0ABT1ANF1</accession>
<feature type="domain" description="DUF6878" evidence="1">
    <location>
        <begin position="10"/>
        <end position="134"/>
    </location>
</feature>
<name>A0ABT1ANF1_9RALS</name>